<evidence type="ECO:0000313" key="3">
    <source>
        <dbReference type="Proteomes" id="UP001634747"/>
    </source>
</evidence>
<protein>
    <recommendedName>
        <fullName evidence="4">DUF3592 domain-containing protein</fullName>
    </recommendedName>
</protein>
<proteinExistence type="predicted"/>
<feature type="transmembrane region" description="Helical" evidence="1">
    <location>
        <begin position="33"/>
        <end position="54"/>
    </location>
</feature>
<dbReference type="EMBL" id="JBJYXY010000001">
    <property type="protein sequence ID" value="MFN2977389.1"/>
    <property type="molecule type" value="Genomic_DNA"/>
</dbReference>
<comment type="caution">
    <text evidence="2">The sequence shown here is derived from an EMBL/GenBank/DDBJ whole genome shotgun (WGS) entry which is preliminary data.</text>
</comment>
<dbReference type="Proteomes" id="UP001634747">
    <property type="component" value="Unassembled WGS sequence"/>
</dbReference>
<keyword evidence="1" id="KW-0812">Transmembrane</keyword>
<name>A0ABW9KNM3_9BACT</name>
<organism evidence="2 3">
    <name type="scientific">Terriglobus aquaticus</name>
    <dbReference type="NCBI Taxonomy" id="940139"/>
    <lineage>
        <taxon>Bacteria</taxon>
        <taxon>Pseudomonadati</taxon>
        <taxon>Acidobacteriota</taxon>
        <taxon>Terriglobia</taxon>
        <taxon>Terriglobales</taxon>
        <taxon>Acidobacteriaceae</taxon>
        <taxon>Terriglobus</taxon>
    </lineage>
</organism>
<gene>
    <name evidence="2" type="ORF">ACK2TP_16580</name>
</gene>
<keyword evidence="1" id="KW-0472">Membrane</keyword>
<sequence>MPRTNWLLFGIGMLAMFTTGAFCLPRASAHPWLIAIPFSCFVVVMFSSVGWIIFNLIRELWIRRVGVRTVGRVIHARSAGYTNNVPTWDVEAELPDGNTTRLFVVRYGPFAPGEPIQLIVNPKSPKHAALPRVSYDF</sequence>
<evidence type="ECO:0008006" key="4">
    <source>
        <dbReference type="Google" id="ProtNLM"/>
    </source>
</evidence>
<accession>A0ABW9KNM3</accession>
<reference evidence="2 3" key="1">
    <citation type="submission" date="2024-12" db="EMBL/GenBank/DDBJ databases">
        <authorList>
            <person name="Lee Y."/>
        </authorList>
    </citation>
    <scope>NUCLEOTIDE SEQUENCE [LARGE SCALE GENOMIC DNA]</scope>
    <source>
        <strain evidence="2 3">03SUJ4</strain>
    </source>
</reference>
<dbReference type="RefSeq" id="WP_263414447.1">
    <property type="nucleotide sequence ID" value="NZ_BAABBH010000001.1"/>
</dbReference>
<keyword evidence="3" id="KW-1185">Reference proteome</keyword>
<evidence type="ECO:0000313" key="2">
    <source>
        <dbReference type="EMBL" id="MFN2977389.1"/>
    </source>
</evidence>
<evidence type="ECO:0000256" key="1">
    <source>
        <dbReference type="SAM" id="Phobius"/>
    </source>
</evidence>
<keyword evidence="1" id="KW-1133">Transmembrane helix</keyword>